<dbReference type="SUPFAM" id="SSF55729">
    <property type="entry name" value="Acyl-CoA N-acyltransferases (Nat)"/>
    <property type="match status" value="1"/>
</dbReference>
<accession>A0A136PR98</accession>
<dbReference type="OrthoDB" id="4536199at2"/>
<dbReference type="Pfam" id="PF00583">
    <property type="entry name" value="Acetyltransf_1"/>
    <property type="match status" value="1"/>
</dbReference>
<sequence>MSVLYTRHDGSTATAHFPRLAELYARVYAEPPYEEGPEQVSRFAAGLSDEARRPGFTLISAEQNGVLIGAAYGLRMAAGRWWSSADQDPPAHILGADKLAVMEWMVVPGEQGRGVGAGLMTRLLAGRPEPWATLAADPRAPAREIYARAGWQQVARIAAPWGPSMDVLVRVLG</sequence>
<gene>
    <name evidence="2" type="ORF">AWW66_16325</name>
</gene>
<keyword evidence="2" id="KW-0808">Transferase</keyword>
<dbReference type="AlphaFoldDB" id="A0A136PR98"/>
<name>A0A136PR98_9ACTN</name>
<comment type="caution">
    <text evidence="2">The sequence shown here is derived from an EMBL/GenBank/DDBJ whole genome shotgun (WGS) entry which is preliminary data.</text>
</comment>
<evidence type="ECO:0000313" key="3">
    <source>
        <dbReference type="Proteomes" id="UP000070620"/>
    </source>
</evidence>
<evidence type="ECO:0000313" key="2">
    <source>
        <dbReference type="EMBL" id="KXK60918.1"/>
    </source>
</evidence>
<protein>
    <submittedName>
        <fullName evidence="2">GCN5 family acetyltransferase</fullName>
    </submittedName>
</protein>
<keyword evidence="3" id="KW-1185">Reference proteome</keyword>
<dbReference type="RefSeq" id="WP_083978539.1">
    <property type="nucleotide sequence ID" value="NZ_JBIUBN010000011.1"/>
</dbReference>
<organism evidence="2 3">
    <name type="scientific">Micromonospora rosaria</name>
    <dbReference type="NCBI Taxonomy" id="47874"/>
    <lineage>
        <taxon>Bacteria</taxon>
        <taxon>Bacillati</taxon>
        <taxon>Actinomycetota</taxon>
        <taxon>Actinomycetes</taxon>
        <taxon>Micromonosporales</taxon>
        <taxon>Micromonosporaceae</taxon>
        <taxon>Micromonospora</taxon>
    </lineage>
</organism>
<dbReference type="GO" id="GO:0016747">
    <property type="term" value="F:acyltransferase activity, transferring groups other than amino-acyl groups"/>
    <property type="evidence" value="ECO:0007669"/>
    <property type="project" value="InterPro"/>
</dbReference>
<dbReference type="Gene3D" id="3.40.630.30">
    <property type="match status" value="1"/>
</dbReference>
<proteinExistence type="predicted"/>
<feature type="domain" description="N-acetyltransferase" evidence="1">
    <location>
        <begin position="32"/>
        <end position="150"/>
    </location>
</feature>
<dbReference type="Proteomes" id="UP000070620">
    <property type="component" value="Unassembled WGS sequence"/>
</dbReference>
<reference evidence="2 3" key="1">
    <citation type="submission" date="2016-01" db="EMBL/GenBank/DDBJ databases">
        <title>Whole genome sequence and analysis of Micromonospora rosaria DSM 803, which can produce antibacterial substance rosamicin.</title>
        <authorList>
            <person name="Yang H."/>
            <person name="He X."/>
            <person name="Zhu D."/>
        </authorList>
    </citation>
    <scope>NUCLEOTIDE SEQUENCE [LARGE SCALE GENOMIC DNA]</scope>
    <source>
        <strain evidence="2 3">DSM 803</strain>
    </source>
</reference>
<dbReference type="InterPro" id="IPR000182">
    <property type="entry name" value="GNAT_dom"/>
</dbReference>
<dbReference type="EMBL" id="LRQV01000055">
    <property type="protein sequence ID" value="KXK60918.1"/>
    <property type="molecule type" value="Genomic_DNA"/>
</dbReference>
<dbReference type="InterPro" id="IPR016181">
    <property type="entry name" value="Acyl_CoA_acyltransferase"/>
</dbReference>
<evidence type="ECO:0000259" key="1">
    <source>
        <dbReference type="Pfam" id="PF00583"/>
    </source>
</evidence>